<dbReference type="EMBL" id="JAEDAH010000072">
    <property type="protein sequence ID" value="MCA6064396.1"/>
    <property type="molecule type" value="Genomic_DNA"/>
</dbReference>
<dbReference type="InterPro" id="IPR036520">
    <property type="entry name" value="UPF0759_sf"/>
</dbReference>
<organism evidence="1 2">
    <name type="scientific">Thalassolituus marinus</name>
    <dbReference type="NCBI Taxonomy" id="671053"/>
    <lineage>
        <taxon>Bacteria</taxon>
        <taxon>Pseudomonadati</taxon>
        <taxon>Pseudomonadota</taxon>
        <taxon>Gammaproteobacteria</taxon>
        <taxon>Oceanospirillales</taxon>
        <taxon>Oceanospirillaceae</taxon>
        <taxon>Thalassolituus</taxon>
    </lineage>
</organism>
<protein>
    <submittedName>
        <fullName evidence="1">DUF72 domain-containing protein</fullName>
    </submittedName>
</protein>
<dbReference type="Proteomes" id="UP000714380">
    <property type="component" value="Unassembled WGS sequence"/>
</dbReference>
<reference evidence="1 2" key="1">
    <citation type="submission" date="2020-12" db="EMBL/GenBank/DDBJ databases">
        <title>Novel Thalassolituus-related marine hydrocarbonoclastic bacteria mediated algae-derived hydrocarbons mineralization in twilight zone of the northern South China Sea.</title>
        <authorList>
            <person name="Dong C."/>
        </authorList>
    </citation>
    <scope>NUCLEOTIDE SEQUENCE [LARGE SCALE GENOMIC DNA]</scope>
    <source>
        <strain evidence="1 2">IMCC1826</strain>
    </source>
</reference>
<dbReference type="RefSeq" id="WP_225675330.1">
    <property type="nucleotide sequence ID" value="NZ_JAEDAH010000072.1"/>
</dbReference>
<dbReference type="PANTHER" id="PTHR30348:SF9">
    <property type="entry name" value="UPF0759 PROTEIN YECE"/>
    <property type="match status" value="1"/>
</dbReference>
<evidence type="ECO:0000313" key="1">
    <source>
        <dbReference type="EMBL" id="MCA6064396.1"/>
    </source>
</evidence>
<dbReference type="PANTHER" id="PTHR30348">
    <property type="entry name" value="UNCHARACTERIZED PROTEIN YECE"/>
    <property type="match status" value="1"/>
</dbReference>
<name>A0ABS7ZVF5_9GAMM</name>
<accession>A0ABS7ZVF5</accession>
<proteinExistence type="predicted"/>
<dbReference type="SUPFAM" id="SSF117396">
    <property type="entry name" value="TM1631-like"/>
    <property type="match status" value="1"/>
</dbReference>
<dbReference type="InterPro" id="IPR002763">
    <property type="entry name" value="DUF72"/>
</dbReference>
<dbReference type="Gene3D" id="3.20.20.410">
    <property type="entry name" value="Protein of unknown function UPF0759"/>
    <property type="match status" value="1"/>
</dbReference>
<keyword evidence="2" id="KW-1185">Reference proteome</keyword>
<evidence type="ECO:0000313" key="2">
    <source>
        <dbReference type="Proteomes" id="UP000714380"/>
    </source>
</evidence>
<dbReference type="Pfam" id="PF01904">
    <property type="entry name" value="DUF72"/>
    <property type="match status" value="1"/>
</dbReference>
<gene>
    <name evidence="1" type="ORF">I9W95_12335</name>
</gene>
<sequence>MTNESRLAHPFSLSELIDVSNLHIGLPMWFMSGWRGQLLGKKTTTADALSEYSRVFSTVEGNTTFYGLPREQRLNAWLSMASEDFRFCFKLPREISHAQNLLRAAAKAVELDIFLQRLGGRLGVLMIQLPASFSPSRIRELAELIDYLRARTSAAIAVEVRHPDFFRKDDNERMLLRLLADHGADRVIFDSRGLMADDSTDDAVLEAQGKKPKLPVHPIATAGNPVVRFIGHSDWQKNEKYLLQWQQKIVQWCKEGKQCWFFVHTASNQDAPEFARWIMDVWGTKHKSWPGQVDPDPVNDLFSGL</sequence>
<comment type="caution">
    <text evidence="1">The sequence shown here is derived from an EMBL/GenBank/DDBJ whole genome shotgun (WGS) entry which is preliminary data.</text>
</comment>